<protein>
    <submittedName>
        <fullName evidence="2">Uncharacterized protein</fullName>
    </submittedName>
</protein>
<name>A0A914YIW6_9BILA</name>
<proteinExistence type="predicted"/>
<sequence length="186" mass="20272">MGGTLTGFGDMTQVLNQAIRHINGSMSQTRQGMAQAVRRPGLFQGWAAGSQTIRVRSQSTLQEAQGNVCRPQRPRQPDVVTSLSRTALQGLPHRDFTQHRNADDHPLLAARGITTDQGALRLIGQFKQTFGECGQPLGPDFGHGQSQKAGSWLGPHGAQVRQVHGQRLVPQEKGVHIGKEMLPFDQ</sequence>
<keyword evidence="1" id="KW-1185">Reference proteome</keyword>
<dbReference type="AlphaFoldDB" id="A0A914YIW6"/>
<evidence type="ECO:0000313" key="2">
    <source>
        <dbReference type="WBParaSite" id="PSU_v2.g19458.t1"/>
    </source>
</evidence>
<dbReference type="Proteomes" id="UP000887577">
    <property type="component" value="Unplaced"/>
</dbReference>
<accession>A0A914YIW6</accession>
<dbReference type="WBParaSite" id="PSU_v2.g19458.t1">
    <property type="protein sequence ID" value="PSU_v2.g19458.t1"/>
    <property type="gene ID" value="PSU_v2.g19458"/>
</dbReference>
<organism evidence="1 2">
    <name type="scientific">Panagrolaimus superbus</name>
    <dbReference type="NCBI Taxonomy" id="310955"/>
    <lineage>
        <taxon>Eukaryota</taxon>
        <taxon>Metazoa</taxon>
        <taxon>Ecdysozoa</taxon>
        <taxon>Nematoda</taxon>
        <taxon>Chromadorea</taxon>
        <taxon>Rhabditida</taxon>
        <taxon>Tylenchina</taxon>
        <taxon>Panagrolaimomorpha</taxon>
        <taxon>Panagrolaimoidea</taxon>
        <taxon>Panagrolaimidae</taxon>
        <taxon>Panagrolaimus</taxon>
    </lineage>
</organism>
<reference evidence="2" key="1">
    <citation type="submission" date="2022-11" db="UniProtKB">
        <authorList>
            <consortium name="WormBaseParasite"/>
        </authorList>
    </citation>
    <scope>IDENTIFICATION</scope>
</reference>
<evidence type="ECO:0000313" key="1">
    <source>
        <dbReference type="Proteomes" id="UP000887577"/>
    </source>
</evidence>